<dbReference type="EMBL" id="VJWE01000012">
    <property type="protein sequence ID" value="TWG38098.1"/>
    <property type="molecule type" value="Genomic_DNA"/>
</dbReference>
<proteinExistence type="predicted"/>
<dbReference type="NCBIfam" id="NF041730">
    <property type="entry name" value="XrtH_assoc"/>
    <property type="match status" value="1"/>
</dbReference>
<evidence type="ECO:0000313" key="1">
    <source>
        <dbReference type="EMBL" id="TWG38098.1"/>
    </source>
</evidence>
<dbReference type="GeneID" id="51111105"/>
<accession>A0A561XPS7</accession>
<gene>
    <name evidence="1" type="ORF">ATF69_2038</name>
</gene>
<evidence type="ECO:0000313" key="2">
    <source>
        <dbReference type="Proteomes" id="UP000321485"/>
    </source>
</evidence>
<dbReference type="AlphaFoldDB" id="A0A561XPS7"/>
<protein>
    <submittedName>
        <fullName evidence="1">Uncharacterized protein</fullName>
    </submittedName>
</protein>
<dbReference type="Proteomes" id="UP000321485">
    <property type="component" value="Unassembled WGS sequence"/>
</dbReference>
<dbReference type="RefSeq" id="WP_146870843.1">
    <property type="nucleotide sequence ID" value="NZ_VJWE01000012.1"/>
</dbReference>
<comment type="caution">
    <text evidence="1">The sequence shown here is derived from an EMBL/GenBank/DDBJ whole genome shotgun (WGS) entry which is preliminary data.</text>
</comment>
<organism evidence="1 2">
    <name type="scientific">Acidovorax delafieldii</name>
    <name type="common">Pseudomonas delafieldii</name>
    <dbReference type="NCBI Taxonomy" id="47920"/>
    <lineage>
        <taxon>Bacteria</taxon>
        <taxon>Pseudomonadati</taxon>
        <taxon>Pseudomonadota</taxon>
        <taxon>Betaproteobacteria</taxon>
        <taxon>Burkholderiales</taxon>
        <taxon>Comamonadaceae</taxon>
        <taxon>Acidovorax</taxon>
    </lineage>
</organism>
<reference evidence="1 2" key="1">
    <citation type="journal article" date="2015" name="Stand. Genomic Sci.">
        <title>Genomic Encyclopedia of Bacterial and Archaeal Type Strains, Phase III: the genomes of soil and plant-associated and newly described type strains.</title>
        <authorList>
            <person name="Whitman W.B."/>
            <person name="Woyke T."/>
            <person name="Klenk H.P."/>
            <person name="Zhou Y."/>
            <person name="Lilburn T.G."/>
            <person name="Beck B.J."/>
            <person name="De Vos P."/>
            <person name="Vandamme P."/>
            <person name="Eisen J.A."/>
            <person name="Garrity G."/>
            <person name="Hugenholtz P."/>
            <person name="Kyrpides N.C."/>
        </authorList>
    </citation>
    <scope>NUCLEOTIDE SEQUENCE [LARGE SCALE GENOMIC DNA]</scope>
    <source>
        <strain evidence="1 2">DSM 64</strain>
    </source>
</reference>
<sequence>MRLSSVGRFLLVAIVSLLCLMPVWYYFAPQLAKPVFFMAGETATMTFQWAQSYDTKESVGVLNTALKVVSVQNGQYRSGKLAPMVDYRLWGYGIVIFWALVIASMPKGWGTKLLIGSLAMLPIQAINVGLQWCNDVFNRAGPEVLAQTRAPEWIADAVAFFYHFNLFIFTALAPVMLWLWLDRAFLAKLHAQARAAAAVHRGTV</sequence>
<dbReference type="InterPro" id="IPR049823">
    <property type="entry name" value="XrtH_assoc"/>
</dbReference>
<name>A0A561XPS7_ACIDE</name>